<dbReference type="GO" id="GO:0016020">
    <property type="term" value="C:membrane"/>
    <property type="evidence" value="ECO:0007669"/>
    <property type="project" value="UniProtKB-SubCell"/>
</dbReference>
<dbReference type="GeneID" id="113210434"/>
<accession>A0A6J1STL4</accession>
<feature type="transmembrane region" description="Helical" evidence="6">
    <location>
        <begin position="155"/>
        <end position="174"/>
    </location>
</feature>
<dbReference type="RefSeq" id="XP_026284212.1">
    <property type="nucleotide sequence ID" value="XM_026428427.2"/>
</dbReference>
<feature type="region of interest" description="Disordered" evidence="5">
    <location>
        <begin position="535"/>
        <end position="557"/>
    </location>
</feature>
<evidence type="ECO:0000256" key="1">
    <source>
        <dbReference type="ARBA" id="ARBA00004141"/>
    </source>
</evidence>
<comment type="subcellular location">
    <subcellularLocation>
        <location evidence="1">Membrane</location>
        <topology evidence="1">Multi-pass membrane protein</topology>
    </subcellularLocation>
</comment>
<dbReference type="Pfam" id="PF00083">
    <property type="entry name" value="Sugar_tr"/>
    <property type="match status" value="1"/>
</dbReference>
<dbReference type="Gene3D" id="1.20.1250.20">
    <property type="entry name" value="MFS general substrate transporter like domains"/>
    <property type="match status" value="1"/>
</dbReference>
<keyword evidence="8" id="KW-1185">Reference proteome</keyword>
<evidence type="ECO:0000313" key="9">
    <source>
        <dbReference type="RefSeq" id="XP_026284212.1"/>
    </source>
</evidence>
<evidence type="ECO:0000256" key="4">
    <source>
        <dbReference type="ARBA" id="ARBA00023136"/>
    </source>
</evidence>
<keyword evidence="2 6" id="KW-0812">Transmembrane</keyword>
<feature type="transmembrane region" description="Helical" evidence="6">
    <location>
        <begin position="370"/>
        <end position="388"/>
    </location>
</feature>
<feature type="transmembrane region" description="Helical" evidence="6">
    <location>
        <begin position="189"/>
        <end position="206"/>
    </location>
</feature>
<name>A0A6J1STL4_FRAOC</name>
<organism evidence="8 9">
    <name type="scientific">Frankliniella occidentalis</name>
    <name type="common">Western flower thrips</name>
    <name type="synonym">Euthrips occidentalis</name>
    <dbReference type="NCBI Taxonomy" id="133901"/>
    <lineage>
        <taxon>Eukaryota</taxon>
        <taxon>Metazoa</taxon>
        <taxon>Ecdysozoa</taxon>
        <taxon>Arthropoda</taxon>
        <taxon>Hexapoda</taxon>
        <taxon>Insecta</taxon>
        <taxon>Pterygota</taxon>
        <taxon>Neoptera</taxon>
        <taxon>Paraneoptera</taxon>
        <taxon>Thysanoptera</taxon>
        <taxon>Terebrantia</taxon>
        <taxon>Thripoidea</taxon>
        <taxon>Thripidae</taxon>
        <taxon>Frankliniella</taxon>
    </lineage>
</organism>
<dbReference type="OrthoDB" id="6612291at2759"/>
<dbReference type="InterPro" id="IPR005828">
    <property type="entry name" value="MFS_sugar_transport-like"/>
</dbReference>
<feature type="compositionally biased region" description="Polar residues" evidence="5">
    <location>
        <begin position="545"/>
        <end position="557"/>
    </location>
</feature>
<dbReference type="SUPFAM" id="SSF103473">
    <property type="entry name" value="MFS general substrate transporter"/>
    <property type="match status" value="1"/>
</dbReference>
<evidence type="ECO:0000313" key="8">
    <source>
        <dbReference type="Proteomes" id="UP000504606"/>
    </source>
</evidence>
<feature type="domain" description="Major facilitator superfamily (MFS) profile" evidence="7">
    <location>
        <begin position="73"/>
        <end position="514"/>
    </location>
</feature>
<feature type="transmembrane region" description="Helical" evidence="6">
    <location>
        <begin position="213"/>
        <end position="235"/>
    </location>
</feature>
<feature type="transmembrane region" description="Helical" evidence="6">
    <location>
        <begin position="400"/>
        <end position="417"/>
    </location>
</feature>
<feature type="transmembrane region" description="Helical" evidence="6">
    <location>
        <begin position="429"/>
        <end position="450"/>
    </location>
</feature>
<feature type="transmembrane region" description="Helical" evidence="6">
    <location>
        <begin position="17"/>
        <end position="41"/>
    </location>
</feature>
<proteinExistence type="predicted"/>
<protein>
    <submittedName>
        <fullName evidence="9">Solute carrier family 22 member 21-like</fullName>
    </submittedName>
</protein>
<evidence type="ECO:0000259" key="7">
    <source>
        <dbReference type="PROSITE" id="PS50850"/>
    </source>
</evidence>
<keyword evidence="4 6" id="KW-0472">Membrane</keyword>
<reference evidence="9" key="1">
    <citation type="submission" date="2025-08" db="UniProtKB">
        <authorList>
            <consortium name="RefSeq"/>
        </authorList>
    </citation>
    <scope>IDENTIFICATION</scope>
    <source>
        <tissue evidence="9">Whole organism</tissue>
    </source>
</reference>
<dbReference type="InterPro" id="IPR036259">
    <property type="entry name" value="MFS_trans_sf"/>
</dbReference>
<dbReference type="PROSITE" id="PS50850">
    <property type="entry name" value="MFS"/>
    <property type="match status" value="1"/>
</dbReference>
<feature type="transmembrane region" description="Helical" evidence="6">
    <location>
        <begin position="241"/>
        <end position="260"/>
    </location>
</feature>
<dbReference type="GO" id="GO:0022857">
    <property type="term" value="F:transmembrane transporter activity"/>
    <property type="evidence" value="ECO:0007669"/>
    <property type="project" value="InterPro"/>
</dbReference>
<sequence>MDVESGLQAITARLGRFHVVLCALLSTAYVYQALFNLSFVFTTMRSEHRCLVPDCETNASLTDMRPSWLDGTVLPADTCSPFMLDVQCGGRERANVTVRCDQWVYPDKDLSIMTEWDLTCSNDWLIAMVGTANSLGRALGLPLFGYVSDVLGRRIALLVGLGVSCCLGIGRSFAPNYATFVSLEFLDPLFYDGIGGAAFIMGMELMPTPARGAWSAVTHVIFAFSLAFLGVVAWLLPHWRLMLRAIYGSALLCLAALWFAPESVRWLASKGRSAEAFKIINKAAKMNGIPDFTPPPRVAAAAAAAVDDSGKDPKAANTSPQSSFSADVKEFCRSRILVLRLVVSCLCWVAIMFVYDGLAVYSVSLAGNQYVNFMLVELVEVPAALIAWKTMAMAGRRATLMYSIVPAAACCVSYHFLPAAPHEAAWARTAAVLLAKLFVTVAYTATYVLAAELFPTRLRHTMYALSATCGRLGSALGPQMPLLRAYMESLPLLVFGAVCFLTGLLALTVPETANVALPDTVEEAEAIGKTMKKRGPLEDIELPHNTASRGASNTSNT</sequence>
<evidence type="ECO:0000256" key="2">
    <source>
        <dbReference type="ARBA" id="ARBA00022692"/>
    </source>
</evidence>
<evidence type="ECO:0000256" key="5">
    <source>
        <dbReference type="SAM" id="MobiDB-lite"/>
    </source>
</evidence>
<dbReference type="InterPro" id="IPR020846">
    <property type="entry name" value="MFS_dom"/>
</dbReference>
<dbReference type="KEGG" id="foc:113210434"/>
<dbReference type="PANTHER" id="PTHR24064">
    <property type="entry name" value="SOLUTE CARRIER FAMILY 22 MEMBER"/>
    <property type="match status" value="1"/>
</dbReference>
<feature type="transmembrane region" description="Helical" evidence="6">
    <location>
        <begin position="490"/>
        <end position="509"/>
    </location>
</feature>
<evidence type="ECO:0000256" key="6">
    <source>
        <dbReference type="SAM" id="Phobius"/>
    </source>
</evidence>
<evidence type="ECO:0000256" key="3">
    <source>
        <dbReference type="ARBA" id="ARBA00022989"/>
    </source>
</evidence>
<dbReference type="AlphaFoldDB" id="A0A6J1STL4"/>
<dbReference type="Proteomes" id="UP000504606">
    <property type="component" value="Unplaced"/>
</dbReference>
<feature type="transmembrane region" description="Helical" evidence="6">
    <location>
        <begin position="337"/>
        <end position="358"/>
    </location>
</feature>
<gene>
    <name evidence="9" type="primary">LOC113210434</name>
</gene>
<keyword evidence="3 6" id="KW-1133">Transmembrane helix</keyword>